<feature type="transmembrane region" description="Helical" evidence="11">
    <location>
        <begin position="12"/>
        <end position="32"/>
    </location>
</feature>
<sequence>MNRFQTYYENLNLPLKLALFGALLVGVGSLLGNPFIHEVLKLDTTNITQVTQTLLVCGSLILTYFPITIFVKLLQLRTDDKNMTIIGVASYAIFLMAILLFAPQNLSSNSYVPNISYTVGTTSTKLMRTGVFGLIGVYFIVRWVYKRNFGAKLFNVLAIFDASLFRFIYCAILSFVFGLLMANYWPVFIDWIYGILRFIASDVYNPMTLFAFGTLERFTSLLGLNDIVRAEMWLGSLGGTWNDLNNVTLVGDINIWQGQLNSNLAILGIGGAGRYSTAFYVLNLFAIPGYITAVFTSVSDRKRRTRLIGVAVFLFVLSMLSGILDQVELFMLLTSPLLYLFHIFMVGFVNAVLTGFSVTIGFSFLNVLGAANPGNLIDLIGLARNNVSTDQIWILVLFGAIVFFIYFGVTRFYYSKLAMDVLNVGSKDDDTTDFIERLGGIDNITEISSMPTRLIVTLKDDDDINVEGLHHQGVSRIVKARIGYILSYGAGAYMLQKEVNKRMKEKDVSQSEES</sequence>
<dbReference type="GO" id="GO:0009401">
    <property type="term" value="P:phosphoenolpyruvate-dependent sugar phosphotransferase system"/>
    <property type="evidence" value="ECO:0007669"/>
    <property type="project" value="UniProtKB-KW"/>
</dbReference>
<dbReference type="GO" id="GO:0005886">
    <property type="term" value="C:plasma membrane"/>
    <property type="evidence" value="ECO:0007669"/>
    <property type="project" value="UniProtKB-SubCell"/>
</dbReference>
<comment type="caution">
    <text evidence="10">Lacks conserved residue(s) required for the propagation of feature annotation.</text>
</comment>
<evidence type="ECO:0000256" key="2">
    <source>
        <dbReference type="ARBA" id="ARBA00022448"/>
    </source>
</evidence>
<keyword evidence="15" id="KW-1185">Reference proteome</keyword>
<keyword evidence="6" id="KW-0598">Phosphotransferase system</keyword>
<keyword evidence="9 11" id="KW-0472">Membrane</keyword>
<evidence type="ECO:0000256" key="6">
    <source>
        <dbReference type="ARBA" id="ARBA00022683"/>
    </source>
</evidence>
<dbReference type="SUPFAM" id="SSF55604">
    <property type="entry name" value="Glucose permease domain IIB"/>
    <property type="match status" value="1"/>
</dbReference>
<keyword evidence="7 11" id="KW-0812">Transmembrane</keyword>
<feature type="domain" description="PTS EIIB type-1" evidence="12">
    <location>
        <begin position="428"/>
        <end position="509"/>
    </location>
</feature>
<keyword evidence="4" id="KW-0762">Sugar transport</keyword>
<dbReference type="PANTHER" id="PTHR30009">
    <property type="entry name" value="CYTOCHROME C-TYPE SYNTHESIS PROTEIN AND PTS TRANSMEMBRANE COMPONENT"/>
    <property type="match status" value="1"/>
</dbReference>
<keyword evidence="3" id="KW-1003">Cell membrane</keyword>
<dbReference type="RefSeq" id="WP_067629641.1">
    <property type="nucleotide sequence ID" value="NZ_CP013213.1"/>
</dbReference>
<evidence type="ECO:0000256" key="10">
    <source>
        <dbReference type="PROSITE-ProRule" id="PRU00421"/>
    </source>
</evidence>
<evidence type="ECO:0000313" key="15">
    <source>
        <dbReference type="Proteomes" id="UP000063781"/>
    </source>
</evidence>
<keyword evidence="8 11" id="KW-1133">Transmembrane helix</keyword>
<dbReference type="EMBL" id="CP013213">
    <property type="protein sequence ID" value="AMC92448.1"/>
    <property type="molecule type" value="Genomic_DNA"/>
</dbReference>
<evidence type="ECO:0000256" key="8">
    <source>
        <dbReference type="ARBA" id="ARBA00022989"/>
    </source>
</evidence>
<evidence type="ECO:0000256" key="1">
    <source>
        <dbReference type="ARBA" id="ARBA00004236"/>
    </source>
</evidence>
<evidence type="ECO:0008006" key="16">
    <source>
        <dbReference type="Google" id="ProtNLM"/>
    </source>
</evidence>
<keyword evidence="5" id="KW-0808">Transferase</keyword>
<evidence type="ECO:0000259" key="12">
    <source>
        <dbReference type="PROSITE" id="PS51098"/>
    </source>
</evidence>
<feature type="transmembrane region" description="Helical" evidence="11">
    <location>
        <begin position="52"/>
        <end position="71"/>
    </location>
</feature>
<protein>
    <recommendedName>
        <fullName evidence="16">PTS EIIB type-1 domain-containing protein</fullName>
    </recommendedName>
</protein>
<dbReference type="KEGG" id="erl:AOC36_00100"/>
<comment type="subcellular location">
    <subcellularLocation>
        <location evidence="1">Cell membrane</location>
    </subcellularLocation>
</comment>
<evidence type="ECO:0000259" key="13">
    <source>
        <dbReference type="PROSITE" id="PS51103"/>
    </source>
</evidence>
<dbReference type="Proteomes" id="UP000063781">
    <property type="component" value="Chromosome"/>
</dbReference>
<dbReference type="GO" id="GO:0008982">
    <property type="term" value="F:protein-N(PI)-phosphohistidine-sugar phosphotransferase activity"/>
    <property type="evidence" value="ECO:0007669"/>
    <property type="project" value="InterPro"/>
</dbReference>
<name>A0A109UGD6_9FIRM</name>
<accession>A0A109UGD6</accession>
<evidence type="ECO:0000256" key="9">
    <source>
        <dbReference type="ARBA" id="ARBA00023136"/>
    </source>
</evidence>
<gene>
    <name evidence="14" type="ORF">AOC36_00100</name>
</gene>
<dbReference type="InterPro" id="IPR013013">
    <property type="entry name" value="PTS_EIIC_1"/>
</dbReference>
<organism evidence="14 15">
    <name type="scientific">Erysipelothrix larvae</name>
    <dbReference type="NCBI Taxonomy" id="1514105"/>
    <lineage>
        <taxon>Bacteria</taxon>
        <taxon>Bacillati</taxon>
        <taxon>Bacillota</taxon>
        <taxon>Erysipelotrichia</taxon>
        <taxon>Erysipelotrichales</taxon>
        <taxon>Erysipelotrichaceae</taxon>
        <taxon>Erysipelothrix</taxon>
    </lineage>
</organism>
<feature type="transmembrane region" description="Helical" evidence="11">
    <location>
        <begin position="126"/>
        <end position="145"/>
    </location>
</feature>
<feature type="transmembrane region" description="Helical" evidence="11">
    <location>
        <begin position="277"/>
        <end position="295"/>
    </location>
</feature>
<evidence type="ECO:0000256" key="7">
    <source>
        <dbReference type="ARBA" id="ARBA00022692"/>
    </source>
</evidence>
<dbReference type="Gene3D" id="3.30.1360.60">
    <property type="entry name" value="Glucose permease domain IIB"/>
    <property type="match status" value="1"/>
</dbReference>
<evidence type="ECO:0000256" key="3">
    <source>
        <dbReference type="ARBA" id="ARBA00022475"/>
    </source>
</evidence>
<feature type="transmembrane region" description="Helical" evidence="11">
    <location>
        <begin position="392"/>
        <end position="414"/>
    </location>
</feature>
<dbReference type="OrthoDB" id="1639798at2"/>
<evidence type="ECO:0000256" key="4">
    <source>
        <dbReference type="ARBA" id="ARBA00022597"/>
    </source>
</evidence>
<feature type="transmembrane region" description="Helical" evidence="11">
    <location>
        <begin position="83"/>
        <end position="106"/>
    </location>
</feature>
<dbReference type="STRING" id="1514105.AOC36_00100"/>
<reference evidence="14 15" key="1">
    <citation type="submission" date="2015-10" db="EMBL/GenBank/DDBJ databases">
        <title>Erysipelothrix larvae sp. LV19 isolated from the larval gut of the rhinoceros beetle, Trypoxylus dichotomus.</title>
        <authorList>
            <person name="Lim S."/>
            <person name="Kim B.-C."/>
        </authorList>
    </citation>
    <scope>NUCLEOTIDE SEQUENCE [LARGE SCALE GENOMIC DNA]</scope>
    <source>
        <strain evidence="14 15">LV19</strain>
    </source>
</reference>
<evidence type="ECO:0000313" key="14">
    <source>
        <dbReference type="EMBL" id="AMC92448.1"/>
    </source>
</evidence>
<feature type="transmembrane region" description="Helical" evidence="11">
    <location>
        <begin position="307"/>
        <end position="325"/>
    </location>
</feature>
<dbReference type="InterPro" id="IPR036878">
    <property type="entry name" value="Glu_permease_IIB"/>
</dbReference>
<dbReference type="PROSITE" id="PS51103">
    <property type="entry name" value="PTS_EIIC_TYPE_1"/>
    <property type="match status" value="1"/>
</dbReference>
<dbReference type="PROSITE" id="PS51098">
    <property type="entry name" value="PTS_EIIB_TYPE_1"/>
    <property type="match status" value="1"/>
</dbReference>
<feature type="domain" description="PTS EIIC type-1" evidence="13">
    <location>
        <begin position="1"/>
        <end position="426"/>
    </location>
</feature>
<dbReference type="AlphaFoldDB" id="A0A109UGD6"/>
<evidence type="ECO:0000256" key="11">
    <source>
        <dbReference type="SAM" id="Phobius"/>
    </source>
</evidence>
<feature type="transmembrane region" description="Helical" evidence="11">
    <location>
        <begin position="166"/>
        <end position="185"/>
    </location>
</feature>
<dbReference type="GO" id="GO:0090563">
    <property type="term" value="F:protein-phosphocysteine-sugar phosphotransferase activity"/>
    <property type="evidence" value="ECO:0007669"/>
    <property type="project" value="TreeGrafter"/>
</dbReference>
<keyword evidence="2" id="KW-0813">Transport</keyword>
<dbReference type="InterPro" id="IPR001996">
    <property type="entry name" value="PTS_IIB_1"/>
</dbReference>
<dbReference type="PANTHER" id="PTHR30009:SF12">
    <property type="entry name" value="PHOSPHOTRANSFERASE IIC COMPONENT GLVC"/>
    <property type="match status" value="1"/>
</dbReference>
<dbReference type="InterPro" id="IPR050429">
    <property type="entry name" value="PTS_Glucose_EIICBA"/>
</dbReference>
<feature type="transmembrane region" description="Helical" evidence="11">
    <location>
        <begin position="337"/>
        <end position="365"/>
    </location>
</feature>
<proteinExistence type="predicted"/>
<evidence type="ECO:0000256" key="5">
    <source>
        <dbReference type="ARBA" id="ARBA00022679"/>
    </source>
</evidence>